<name>A0A8S5S179_9CAUD</name>
<organism evidence="1">
    <name type="scientific">Podoviridae sp. ct8Lf7</name>
    <dbReference type="NCBI Taxonomy" id="2827723"/>
    <lineage>
        <taxon>Viruses</taxon>
        <taxon>Duplodnaviria</taxon>
        <taxon>Heunggongvirae</taxon>
        <taxon>Uroviricota</taxon>
        <taxon>Caudoviricetes</taxon>
    </lineage>
</organism>
<evidence type="ECO:0000313" key="1">
    <source>
        <dbReference type="EMBL" id="DAF44750.1"/>
    </source>
</evidence>
<dbReference type="EMBL" id="BK032511">
    <property type="protein sequence ID" value="DAF44750.1"/>
    <property type="molecule type" value="Genomic_DNA"/>
</dbReference>
<proteinExistence type="predicted"/>
<reference evidence="1" key="1">
    <citation type="journal article" date="2021" name="Proc. Natl. Acad. Sci. U.S.A.">
        <title>A Catalog of Tens of Thousands of Viruses from Human Metagenomes Reveals Hidden Associations with Chronic Diseases.</title>
        <authorList>
            <person name="Tisza M.J."/>
            <person name="Buck C.B."/>
        </authorList>
    </citation>
    <scope>NUCLEOTIDE SEQUENCE</scope>
    <source>
        <strain evidence="1">Ct8Lf7</strain>
    </source>
</reference>
<protein>
    <submittedName>
        <fullName evidence="1">Uncharacterized protein</fullName>
    </submittedName>
</protein>
<sequence>MSYVELHTGTLTKINTRGFTVEEYCKHLCEKYGYEIAYEGDTYIETLMDVDDTYKVLNGELYKCNDTQHPEDDSYLVNIRSNKDGTYEYIAQFYNGGTCLDEVLEKEIKRL</sequence>
<accession>A0A8S5S179</accession>